<reference evidence="1 2" key="1">
    <citation type="submission" date="2024-11" db="EMBL/GenBank/DDBJ databases">
        <title>Chromosome-level genome assembly of the freshwater bivalve Anodonta woodiana.</title>
        <authorList>
            <person name="Chen X."/>
        </authorList>
    </citation>
    <scope>NUCLEOTIDE SEQUENCE [LARGE SCALE GENOMIC DNA]</scope>
    <source>
        <strain evidence="1">MN2024</strain>
        <tissue evidence="1">Gills</tissue>
    </source>
</reference>
<protein>
    <submittedName>
        <fullName evidence="1">Uncharacterized protein</fullName>
    </submittedName>
</protein>
<dbReference type="EMBL" id="JBJQND010000016">
    <property type="protein sequence ID" value="KAL3848188.1"/>
    <property type="molecule type" value="Genomic_DNA"/>
</dbReference>
<dbReference type="Proteomes" id="UP001634394">
    <property type="component" value="Unassembled WGS sequence"/>
</dbReference>
<evidence type="ECO:0000313" key="2">
    <source>
        <dbReference type="Proteomes" id="UP001634394"/>
    </source>
</evidence>
<comment type="caution">
    <text evidence="1">The sequence shown here is derived from an EMBL/GenBank/DDBJ whole genome shotgun (WGS) entry which is preliminary data.</text>
</comment>
<proteinExistence type="predicted"/>
<gene>
    <name evidence="1" type="ORF">ACJMK2_019062</name>
</gene>
<dbReference type="AlphaFoldDB" id="A0ABD3UIB1"/>
<evidence type="ECO:0000313" key="1">
    <source>
        <dbReference type="EMBL" id="KAL3848188.1"/>
    </source>
</evidence>
<name>A0ABD3UIB1_SINWO</name>
<sequence>MSLNSDIYTSRPDFDQLMDYSPSFKESLMSCCNDGEYSSIWTDMALSTLIVLPIQTLYPAMNGPLDRAPEVLTKLFSPDTNKEPLTILWSRMGPGQRPMWTANHFVPVFKHDTTEDRVENTEQFMPNDISTPVTDMKTNVTFLIKDNTGLDFMVTNIGKSNLDDDNNTESVLHTPGIKTVVKQPIGKNENSGCHTFVIEENGSDTRIVLDETTYEDHLPCPDNVRPLPYGKWHSSDAAYQLILKEDNVHTDVPAGDKSNCFLLVENSMNINRIKAGKKM</sequence>
<organism evidence="1 2">
    <name type="scientific">Sinanodonta woodiana</name>
    <name type="common">Chinese pond mussel</name>
    <name type="synonym">Anodonta woodiana</name>
    <dbReference type="NCBI Taxonomy" id="1069815"/>
    <lineage>
        <taxon>Eukaryota</taxon>
        <taxon>Metazoa</taxon>
        <taxon>Spiralia</taxon>
        <taxon>Lophotrochozoa</taxon>
        <taxon>Mollusca</taxon>
        <taxon>Bivalvia</taxon>
        <taxon>Autobranchia</taxon>
        <taxon>Heteroconchia</taxon>
        <taxon>Palaeoheterodonta</taxon>
        <taxon>Unionida</taxon>
        <taxon>Unionoidea</taxon>
        <taxon>Unionidae</taxon>
        <taxon>Unioninae</taxon>
        <taxon>Sinanodonta</taxon>
    </lineage>
</organism>
<accession>A0ABD3UIB1</accession>
<keyword evidence="2" id="KW-1185">Reference proteome</keyword>